<protein>
    <recommendedName>
        <fullName evidence="5">Biogenesis of lysosome-related organelles complex 1 subunit 1</fullName>
    </recommendedName>
</protein>
<evidence type="ECO:0000313" key="4">
    <source>
        <dbReference type="Proteomes" id="UP001515480"/>
    </source>
</evidence>
<dbReference type="Proteomes" id="UP001515480">
    <property type="component" value="Unassembled WGS sequence"/>
</dbReference>
<feature type="coiled-coil region" evidence="1">
    <location>
        <begin position="50"/>
        <end position="111"/>
    </location>
</feature>
<accession>A0AB34IN65</accession>
<feature type="region of interest" description="Disordered" evidence="2">
    <location>
        <begin position="151"/>
        <end position="179"/>
    </location>
</feature>
<dbReference type="AlphaFoldDB" id="A0AB34IN65"/>
<evidence type="ECO:0000313" key="3">
    <source>
        <dbReference type="EMBL" id="KAL1500672.1"/>
    </source>
</evidence>
<name>A0AB34IN65_PRYPA</name>
<proteinExistence type="predicted"/>
<evidence type="ECO:0000256" key="2">
    <source>
        <dbReference type="SAM" id="MobiDB-lite"/>
    </source>
</evidence>
<sequence>MSDWGSIWSSVRDAATTAANATVDAVKQGSEVAGKYTEKAVHEAGRMATQTRLRAEIAMLDDRMEQVKKRWGANAYSAMVAGDMATVHQHLDVAKAEMESLMLELAEKRSELAVIDGEPATAYPDYSAAVGARTGVPVPPMTAPQAELCDTDDAGFATSNPVPVGEPYEAPSSGVTRPF</sequence>
<reference evidence="3 4" key="1">
    <citation type="journal article" date="2024" name="Science">
        <title>Giant polyketide synthase enzymes in the biosynthesis of giant marine polyether toxins.</title>
        <authorList>
            <person name="Fallon T.R."/>
            <person name="Shende V.V."/>
            <person name="Wierzbicki I.H."/>
            <person name="Pendleton A.L."/>
            <person name="Watervoot N.F."/>
            <person name="Auber R.P."/>
            <person name="Gonzalez D.J."/>
            <person name="Wisecaver J.H."/>
            <person name="Moore B.S."/>
        </authorList>
    </citation>
    <scope>NUCLEOTIDE SEQUENCE [LARGE SCALE GENOMIC DNA]</scope>
    <source>
        <strain evidence="3 4">12B1</strain>
    </source>
</reference>
<dbReference type="EMBL" id="JBGBPQ010000023">
    <property type="protein sequence ID" value="KAL1500672.1"/>
    <property type="molecule type" value="Genomic_DNA"/>
</dbReference>
<organism evidence="3 4">
    <name type="scientific">Prymnesium parvum</name>
    <name type="common">Toxic golden alga</name>
    <dbReference type="NCBI Taxonomy" id="97485"/>
    <lineage>
        <taxon>Eukaryota</taxon>
        <taxon>Haptista</taxon>
        <taxon>Haptophyta</taxon>
        <taxon>Prymnesiophyceae</taxon>
        <taxon>Prymnesiales</taxon>
        <taxon>Prymnesiaceae</taxon>
        <taxon>Prymnesium</taxon>
    </lineage>
</organism>
<evidence type="ECO:0000256" key="1">
    <source>
        <dbReference type="SAM" id="Coils"/>
    </source>
</evidence>
<keyword evidence="1" id="KW-0175">Coiled coil</keyword>
<comment type="caution">
    <text evidence="3">The sequence shown here is derived from an EMBL/GenBank/DDBJ whole genome shotgun (WGS) entry which is preliminary data.</text>
</comment>
<evidence type="ECO:0008006" key="5">
    <source>
        <dbReference type="Google" id="ProtNLM"/>
    </source>
</evidence>
<keyword evidence="4" id="KW-1185">Reference proteome</keyword>
<gene>
    <name evidence="3" type="ORF">AB1Y20_013319</name>
</gene>